<gene>
    <name evidence="1" type="ORF">EM595_0676</name>
</gene>
<keyword evidence="2" id="KW-1185">Reference proteome</keyword>
<dbReference type="AlphaFoldDB" id="A0A0U5L153"/>
<sequence>MEKTPPPVLVNSGCQGNRRARSRAIIFCYL</sequence>
<dbReference type="EMBL" id="LN907827">
    <property type="protein sequence ID" value="CUU22912.1"/>
    <property type="molecule type" value="Genomic_DNA"/>
</dbReference>
<dbReference type="Proteomes" id="UP000059419">
    <property type="component" value="Chromosome 1"/>
</dbReference>
<proteinExistence type="predicted"/>
<dbReference type="KEGG" id="ege:EM595_0676"/>
<evidence type="ECO:0000313" key="1">
    <source>
        <dbReference type="EMBL" id="CUU22912.1"/>
    </source>
</evidence>
<evidence type="ECO:0000313" key="2">
    <source>
        <dbReference type="Proteomes" id="UP000059419"/>
    </source>
</evidence>
<name>A0A0U5L153_9GAMM</name>
<protein>
    <submittedName>
        <fullName evidence="1">Uncharacterized protein</fullName>
    </submittedName>
</protein>
<reference evidence="2" key="1">
    <citation type="submission" date="2015-11" db="EMBL/GenBank/DDBJ databases">
        <authorList>
            <person name="Blom J."/>
        </authorList>
    </citation>
    <scope>NUCLEOTIDE SEQUENCE [LARGE SCALE GENOMIC DNA]</scope>
</reference>
<accession>A0A0U5L153</accession>
<organism evidence="1 2">
    <name type="scientific">Duffyella gerundensis</name>
    <dbReference type="NCBI Taxonomy" id="1619313"/>
    <lineage>
        <taxon>Bacteria</taxon>
        <taxon>Pseudomonadati</taxon>
        <taxon>Pseudomonadota</taxon>
        <taxon>Gammaproteobacteria</taxon>
        <taxon>Enterobacterales</taxon>
        <taxon>Erwiniaceae</taxon>
        <taxon>Duffyella</taxon>
    </lineage>
</organism>